<evidence type="ECO:0000313" key="2">
    <source>
        <dbReference type="Proteomes" id="UP001497602"/>
    </source>
</evidence>
<name>A0ABM9PM12_9FLAO</name>
<gene>
    <name evidence="1" type="ORF">T190115A13A_20003</name>
</gene>
<protein>
    <recommendedName>
        <fullName evidence="3">Hemagglutinin</fullName>
    </recommendedName>
</protein>
<dbReference type="Proteomes" id="UP001497602">
    <property type="component" value="Unassembled WGS sequence"/>
</dbReference>
<sequence length="247" mass="27973">MTNPNLVRYRNVEFVQYMRQTLETINKQDVAELQLTAPLNTLTTVFNTMFDVFQQAQGSAITKEIQTLDERRDKAITGIKTLATAYGYHFEEGLATAADLVLAAIDKYGTRIARRTYNEQTGILYSIIKDFESETTLTEALTKLNLGVWFAELKTANSEFDTKFIERVEATADAPQIDFLELRKDASEAYSVLVEHIKAHKILSSKGVYEMLLDRLSELAKQYNQVISNRTTSSSTDTNTEPSLEEE</sequence>
<comment type="caution">
    <text evidence="1">The sequence shown here is derived from an EMBL/GenBank/DDBJ whole genome shotgun (WGS) entry which is preliminary data.</text>
</comment>
<reference evidence="1 2" key="1">
    <citation type="submission" date="2024-05" db="EMBL/GenBank/DDBJ databases">
        <authorList>
            <person name="Duchaud E."/>
        </authorList>
    </citation>
    <scope>NUCLEOTIDE SEQUENCE [LARGE SCALE GENOMIC DNA]</scope>
    <source>
        <strain evidence="1">Ena-SAMPLE-TAB-13-05-2024-13:56:06:370-140305</strain>
    </source>
</reference>
<dbReference type="RefSeq" id="WP_348738474.1">
    <property type="nucleotide sequence ID" value="NZ_CAXJRC010000022.1"/>
</dbReference>
<keyword evidence="2" id="KW-1185">Reference proteome</keyword>
<dbReference type="EMBL" id="CAXJRC010000022">
    <property type="protein sequence ID" value="CAL2106723.1"/>
    <property type="molecule type" value="Genomic_DNA"/>
</dbReference>
<organism evidence="1 2">
    <name type="scientific">Tenacibaculum vairaonense</name>
    <dbReference type="NCBI Taxonomy" id="3137860"/>
    <lineage>
        <taxon>Bacteria</taxon>
        <taxon>Pseudomonadati</taxon>
        <taxon>Bacteroidota</taxon>
        <taxon>Flavobacteriia</taxon>
        <taxon>Flavobacteriales</taxon>
        <taxon>Flavobacteriaceae</taxon>
        <taxon>Tenacibaculum</taxon>
    </lineage>
</organism>
<proteinExistence type="predicted"/>
<accession>A0ABM9PM12</accession>
<dbReference type="InterPro" id="IPR046228">
    <property type="entry name" value="DUF6261"/>
</dbReference>
<evidence type="ECO:0008006" key="3">
    <source>
        <dbReference type="Google" id="ProtNLM"/>
    </source>
</evidence>
<evidence type="ECO:0000313" key="1">
    <source>
        <dbReference type="EMBL" id="CAL2106723.1"/>
    </source>
</evidence>
<dbReference type="Pfam" id="PF19775">
    <property type="entry name" value="DUF6261"/>
    <property type="match status" value="1"/>
</dbReference>